<dbReference type="KEGG" id="dsf:UWK_02611"/>
<feature type="signal peptide" evidence="2">
    <location>
        <begin position="1"/>
        <end position="19"/>
    </location>
</feature>
<name>M1PBY7_DESSD</name>
<keyword evidence="5" id="KW-1185">Reference proteome</keyword>
<evidence type="ECO:0000256" key="1">
    <source>
        <dbReference type="SAM" id="MobiDB-lite"/>
    </source>
</evidence>
<dbReference type="OrthoDB" id="5405939at2"/>
<evidence type="ECO:0000313" key="4">
    <source>
        <dbReference type="EMBL" id="AGF79147.1"/>
    </source>
</evidence>
<feature type="domain" description="Thioredoxin" evidence="3">
    <location>
        <begin position="24"/>
        <end position="142"/>
    </location>
</feature>
<dbReference type="STRING" id="1167006.UWK_02611"/>
<dbReference type="Pfam" id="PF00085">
    <property type="entry name" value="Thioredoxin"/>
    <property type="match status" value="1"/>
</dbReference>
<dbReference type="AlphaFoldDB" id="M1PBY7"/>
<reference evidence="5" key="1">
    <citation type="journal article" date="2013" name="Stand. Genomic Sci.">
        <title>Complete genome sequence of Desulfocapsa sulfexigens, a marine deltaproteobacterium specialized in disproportionating inorganic sulfur compounds.</title>
        <authorList>
            <person name="Finster K.W."/>
            <person name="Kjeldsen K.U."/>
            <person name="Kube M."/>
            <person name="Reinhardt R."/>
            <person name="Mussmann M."/>
            <person name="Amann R."/>
            <person name="Schreiber L."/>
        </authorList>
    </citation>
    <scope>NUCLEOTIDE SEQUENCE [LARGE SCALE GENOMIC DNA]</scope>
    <source>
        <strain evidence="5">DSM 10523 / SB164P1</strain>
    </source>
</reference>
<protein>
    <submittedName>
        <fullName evidence="4">Thioredoxin</fullName>
    </submittedName>
</protein>
<keyword evidence="2" id="KW-0732">Signal</keyword>
<dbReference type="PROSITE" id="PS51352">
    <property type="entry name" value="THIOREDOXIN_2"/>
    <property type="match status" value="1"/>
</dbReference>
<dbReference type="SUPFAM" id="SSF52833">
    <property type="entry name" value="Thioredoxin-like"/>
    <property type="match status" value="1"/>
</dbReference>
<evidence type="ECO:0000259" key="3">
    <source>
        <dbReference type="PROSITE" id="PS51352"/>
    </source>
</evidence>
<feature type="region of interest" description="Disordered" evidence="1">
    <location>
        <begin position="20"/>
        <end position="43"/>
    </location>
</feature>
<dbReference type="PROSITE" id="PS51257">
    <property type="entry name" value="PROKAR_LIPOPROTEIN"/>
    <property type="match status" value="1"/>
</dbReference>
<dbReference type="InterPro" id="IPR036249">
    <property type="entry name" value="Thioredoxin-like_sf"/>
</dbReference>
<proteinExistence type="predicted"/>
<organism evidence="4 5">
    <name type="scientific">Desulfocapsa sulfexigens (strain DSM 10523 / SB164P1)</name>
    <dbReference type="NCBI Taxonomy" id="1167006"/>
    <lineage>
        <taxon>Bacteria</taxon>
        <taxon>Pseudomonadati</taxon>
        <taxon>Thermodesulfobacteriota</taxon>
        <taxon>Desulfobulbia</taxon>
        <taxon>Desulfobulbales</taxon>
        <taxon>Desulfocapsaceae</taxon>
        <taxon>Desulfocapsa</taxon>
    </lineage>
</organism>
<feature type="chain" id="PRO_5004016158" evidence="2">
    <location>
        <begin position="20"/>
        <end position="143"/>
    </location>
</feature>
<gene>
    <name evidence="4" type="ordered locus">UWK_02611</name>
</gene>
<dbReference type="eggNOG" id="COG0526">
    <property type="taxonomic scope" value="Bacteria"/>
</dbReference>
<dbReference type="EMBL" id="CP003985">
    <property type="protein sequence ID" value="AGF79147.1"/>
    <property type="molecule type" value="Genomic_DNA"/>
</dbReference>
<dbReference type="InterPro" id="IPR013766">
    <property type="entry name" value="Thioredoxin_domain"/>
</dbReference>
<dbReference type="HOGENOM" id="CLU_1882793_0_0_7"/>
<accession>M1PBY7</accession>
<evidence type="ECO:0000256" key="2">
    <source>
        <dbReference type="SAM" id="SignalP"/>
    </source>
</evidence>
<dbReference type="RefSeq" id="WP_015404833.1">
    <property type="nucleotide sequence ID" value="NC_020304.1"/>
</dbReference>
<evidence type="ECO:0000313" key="5">
    <source>
        <dbReference type="Proteomes" id="UP000011721"/>
    </source>
</evidence>
<dbReference type="Gene3D" id="3.40.30.10">
    <property type="entry name" value="Glutaredoxin"/>
    <property type="match status" value="1"/>
</dbReference>
<feature type="compositionally biased region" description="Polar residues" evidence="1">
    <location>
        <begin position="20"/>
        <end position="30"/>
    </location>
</feature>
<feature type="compositionally biased region" description="Low complexity" evidence="1">
    <location>
        <begin position="31"/>
        <end position="43"/>
    </location>
</feature>
<sequence length="143" mass="15647">MQKYIVLFALLFFVTSCSNDEQPENVSHPVTTATQSTTSASAPSATRQLASHKLVFFLDPNGGPCRLQVSILNDMATELRGKVDIQYVQTVVPADRALFSQYGIRALPTLLLADASGKEIKRMTPGVKQADDIRLLLQSIPQL</sequence>
<dbReference type="Proteomes" id="UP000011721">
    <property type="component" value="Chromosome"/>
</dbReference>